<dbReference type="Proteomes" id="UP001159042">
    <property type="component" value="Unassembled WGS sequence"/>
</dbReference>
<dbReference type="InterPro" id="IPR050951">
    <property type="entry name" value="Retrovirus_Pol_polyprotein"/>
</dbReference>
<dbReference type="EMBL" id="JANEYG010000105">
    <property type="protein sequence ID" value="KAJ8913006.1"/>
    <property type="molecule type" value="Genomic_DNA"/>
</dbReference>
<feature type="compositionally biased region" description="Basic and acidic residues" evidence="1">
    <location>
        <begin position="223"/>
        <end position="237"/>
    </location>
</feature>
<gene>
    <name evidence="2" type="ORF">NQ315_002884</name>
</gene>
<evidence type="ECO:0000313" key="2">
    <source>
        <dbReference type="EMBL" id="KAJ8913006.1"/>
    </source>
</evidence>
<protein>
    <recommendedName>
        <fullName evidence="4">Retrotransposon gag domain-containing protein</fullName>
    </recommendedName>
</protein>
<dbReference type="AlphaFoldDB" id="A0AAV8VF95"/>
<dbReference type="SUPFAM" id="SSF50630">
    <property type="entry name" value="Acid proteases"/>
    <property type="match status" value="1"/>
</dbReference>
<name>A0AAV8VF95_9CUCU</name>
<keyword evidence="3" id="KW-1185">Reference proteome</keyword>
<accession>A0AAV8VF95</accession>
<evidence type="ECO:0000313" key="3">
    <source>
        <dbReference type="Proteomes" id="UP001159042"/>
    </source>
</evidence>
<sequence length="439" mass="51474">MAAAVHPKIPEFSPEVDEWQVYREQLEQYFEANSIGDETKKKAVILSSIGPQTYKLLRDLSFPKLSKEKSYDQLCEFLNSHYDIQVSVWKERQKFYSLHQEDGMSIAEWYAKVRSVATSCQFGENLTSILRDKFTTGIIKKKISDRLFEEDEKATVEKMYSLALKVETVCKSETAGNLNFVEQSHQDDRNRNTNQLTPGFRGDGQRQRLRSNSQPRQRPRTTRQVEQDGGRISKQNRYKEKEKDEELFYFENNENVANNRNRYSSVPRNNHNSFVCNVKIENRVMEVLIDSGSLIKDSTILRAYDGSAFSPLGYFIAKVTFKEVTAPVKFYVVDGGGRSLLGRDWLAMEEWPIDNEEIRNATKEDLELQQIKKYILRDSWPSKERQGQLSDYRGRRREFQVGEEVMVRDYRSVNKKSWIDARVIKKDRKEYLPLQNNRR</sequence>
<proteinExistence type="predicted"/>
<comment type="caution">
    <text evidence="2">The sequence shown here is derived from an EMBL/GenBank/DDBJ whole genome shotgun (WGS) entry which is preliminary data.</text>
</comment>
<reference evidence="2 3" key="1">
    <citation type="journal article" date="2023" name="Insect Mol. Biol.">
        <title>Genome sequencing provides insights into the evolution of gene families encoding plant cell wall-degrading enzymes in longhorned beetles.</title>
        <authorList>
            <person name="Shin N.R."/>
            <person name="Okamura Y."/>
            <person name="Kirsch R."/>
            <person name="Pauchet Y."/>
        </authorList>
    </citation>
    <scope>NUCLEOTIDE SEQUENCE [LARGE SCALE GENOMIC DNA]</scope>
    <source>
        <strain evidence="2">EAD_L_NR</strain>
    </source>
</reference>
<dbReference type="PANTHER" id="PTHR37984:SF9">
    <property type="entry name" value="INTEGRASE CATALYTIC DOMAIN-CONTAINING PROTEIN"/>
    <property type="match status" value="1"/>
</dbReference>
<dbReference type="PANTHER" id="PTHR37984">
    <property type="entry name" value="PROTEIN CBG26694"/>
    <property type="match status" value="1"/>
</dbReference>
<feature type="region of interest" description="Disordered" evidence="1">
    <location>
        <begin position="181"/>
        <end position="237"/>
    </location>
</feature>
<dbReference type="InterPro" id="IPR021109">
    <property type="entry name" value="Peptidase_aspartic_dom_sf"/>
</dbReference>
<organism evidence="2 3">
    <name type="scientific">Exocentrus adspersus</name>
    <dbReference type="NCBI Taxonomy" id="1586481"/>
    <lineage>
        <taxon>Eukaryota</taxon>
        <taxon>Metazoa</taxon>
        <taxon>Ecdysozoa</taxon>
        <taxon>Arthropoda</taxon>
        <taxon>Hexapoda</taxon>
        <taxon>Insecta</taxon>
        <taxon>Pterygota</taxon>
        <taxon>Neoptera</taxon>
        <taxon>Endopterygota</taxon>
        <taxon>Coleoptera</taxon>
        <taxon>Polyphaga</taxon>
        <taxon>Cucujiformia</taxon>
        <taxon>Chrysomeloidea</taxon>
        <taxon>Cerambycidae</taxon>
        <taxon>Lamiinae</taxon>
        <taxon>Acanthocinini</taxon>
        <taxon>Exocentrus</taxon>
    </lineage>
</organism>
<evidence type="ECO:0000256" key="1">
    <source>
        <dbReference type="SAM" id="MobiDB-lite"/>
    </source>
</evidence>
<evidence type="ECO:0008006" key="4">
    <source>
        <dbReference type="Google" id="ProtNLM"/>
    </source>
</evidence>